<feature type="compositionally biased region" description="Basic residues" evidence="3">
    <location>
        <begin position="168"/>
        <end position="177"/>
    </location>
</feature>
<dbReference type="Gramene" id="KQK20836">
    <property type="protein sequence ID" value="KQK20836"/>
    <property type="gene ID" value="BRADI_1g57005v3"/>
</dbReference>
<feature type="compositionally biased region" description="Polar residues" evidence="3">
    <location>
        <begin position="145"/>
        <end position="156"/>
    </location>
</feature>
<dbReference type="PANTHER" id="PTHR43874">
    <property type="entry name" value="TWO-COMPONENT RESPONSE REGULATOR"/>
    <property type="match status" value="1"/>
</dbReference>
<dbReference type="PROSITE" id="PS50110">
    <property type="entry name" value="RESPONSE_REGULATORY"/>
    <property type="match status" value="1"/>
</dbReference>
<evidence type="ECO:0000313" key="5">
    <source>
        <dbReference type="EMBL" id="KQK20836.1"/>
    </source>
</evidence>
<dbReference type="InterPro" id="IPR045279">
    <property type="entry name" value="ARR-like"/>
</dbReference>
<evidence type="ECO:0000256" key="1">
    <source>
        <dbReference type="ARBA" id="ARBA00023012"/>
    </source>
</evidence>
<comment type="caution">
    <text evidence="2">Lacks conserved residue(s) required for the propagation of feature annotation.</text>
</comment>
<protein>
    <recommendedName>
        <fullName evidence="4">Response regulatory domain-containing protein</fullName>
    </recommendedName>
</protein>
<dbReference type="PANTHER" id="PTHR43874:SF7">
    <property type="entry name" value="TWO-COMPONENT RESPONSE REGULATOR ARR10"/>
    <property type="match status" value="1"/>
</dbReference>
<name>A0A0Q3K8R4_BRADI</name>
<dbReference type="SUPFAM" id="SSF52172">
    <property type="entry name" value="CheY-like"/>
    <property type="match status" value="1"/>
</dbReference>
<dbReference type="AlphaFoldDB" id="A0A0Q3K8R4"/>
<dbReference type="Gene3D" id="3.40.50.2300">
    <property type="match status" value="1"/>
</dbReference>
<reference evidence="5 6" key="1">
    <citation type="journal article" date="2010" name="Nature">
        <title>Genome sequencing and analysis of the model grass Brachypodium distachyon.</title>
        <authorList>
            <consortium name="International Brachypodium Initiative"/>
        </authorList>
    </citation>
    <scope>NUCLEOTIDE SEQUENCE [LARGE SCALE GENOMIC DNA]</scope>
    <source>
        <strain evidence="5 6">Bd21</strain>
    </source>
</reference>
<feature type="region of interest" description="Disordered" evidence="3">
    <location>
        <begin position="140"/>
        <end position="196"/>
    </location>
</feature>
<dbReference type="InterPro" id="IPR011006">
    <property type="entry name" value="CheY-like_superfamily"/>
</dbReference>
<dbReference type="SMART" id="SM00448">
    <property type="entry name" value="REC"/>
    <property type="match status" value="1"/>
</dbReference>
<proteinExistence type="predicted"/>
<reference evidence="6" key="3">
    <citation type="submission" date="2018-08" db="UniProtKB">
        <authorList>
            <consortium name="EnsemblPlants"/>
        </authorList>
    </citation>
    <scope>IDENTIFICATION</scope>
    <source>
        <strain evidence="6">cv. Bd21</strain>
    </source>
</reference>
<dbReference type="Proteomes" id="UP000008810">
    <property type="component" value="Chromosome 1"/>
</dbReference>
<dbReference type="Pfam" id="PF00072">
    <property type="entry name" value="Response_reg"/>
    <property type="match status" value="1"/>
</dbReference>
<evidence type="ECO:0000256" key="2">
    <source>
        <dbReference type="PROSITE-ProRule" id="PRU00169"/>
    </source>
</evidence>
<evidence type="ECO:0000259" key="4">
    <source>
        <dbReference type="PROSITE" id="PS50110"/>
    </source>
</evidence>
<evidence type="ECO:0000313" key="6">
    <source>
        <dbReference type="EnsemblPlants" id="KQK20836"/>
    </source>
</evidence>
<keyword evidence="7" id="KW-1185">Reference proteome</keyword>
<dbReference type="InParanoid" id="A0A0Q3K8R4"/>
<keyword evidence="1" id="KW-0902">Two-component regulatory system</keyword>
<dbReference type="EnsemblPlants" id="KQK20836">
    <property type="protein sequence ID" value="KQK20836"/>
    <property type="gene ID" value="BRADI_1g57005v3"/>
</dbReference>
<evidence type="ECO:0000313" key="7">
    <source>
        <dbReference type="Proteomes" id="UP000008810"/>
    </source>
</evidence>
<dbReference type="CDD" id="cd17584">
    <property type="entry name" value="REC_typeB_ARR-like"/>
    <property type="match status" value="1"/>
</dbReference>
<sequence length="495" mass="54154">MATANEFWAGTRVLAIDEDRVCLKILEFTLCLYNYDVTPVTDEKTALRALGKAKDPFDLVISEVHVPGTDGFKLLRHIAVKMVYPSSSVIICNAVLSPNADTKTVKKVLSLGACRYLEKPVCAEQLKNIWQHVLRRKNEARSHKSSGNANADQRVQSGIPEAEQGAKSTRKNSRRKKNDGDGFGENEENSSKKPRLRWTKELHGKFVEAINRLVTDHSIKALAGIILETNQGTASSHLDYYFENIPGEEMLEPVNQFPVQPPQLASHSSVLMNAPAFFQKENSPATNLVGALGDTSKFPYLVGNYNNSFWQASVSSKFPDILHKDGSYLGSSKAKANIPKINQLASFEGTSSGQIQMVLNEPHNPMAAFIGNTAQVAGFNQQMAPFNKANNTSLQVEMLNDNFSPGSTSTMSLPSLQKGNSVTLTQMVNDLSNNSTLPNIEADSIVAPTQMLNGGNVVGVLPVQEGTADQQALDFQLNDNNEFAWMIFSACLTSK</sequence>
<dbReference type="Gene3D" id="1.10.10.60">
    <property type="entry name" value="Homeodomain-like"/>
    <property type="match status" value="1"/>
</dbReference>
<dbReference type="GO" id="GO:0000160">
    <property type="term" value="P:phosphorelay signal transduction system"/>
    <property type="evidence" value="ECO:0007669"/>
    <property type="project" value="UniProtKB-KW"/>
</dbReference>
<gene>
    <name evidence="5" type="ORF">BRADI_1g57005v3</name>
</gene>
<dbReference type="EMBL" id="CM000880">
    <property type="protein sequence ID" value="KQK20836.1"/>
    <property type="molecule type" value="Genomic_DNA"/>
</dbReference>
<organism evidence="5">
    <name type="scientific">Brachypodium distachyon</name>
    <name type="common">Purple false brome</name>
    <name type="synonym">Trachynia distachya</name>
    <dbReference type="NCBI Taxonomy" id="15368"/>
    <lineage>
        <taxon>Eukaryota</taxon>
        <taxon>Viridiplantae</taxon>
        <taxon>Streptophyta</taxon>
        <taxon>Embryophyta</taxon>
        <taxon>Tracheophyta</taxon>
        <taxon>Spermatophyta</taxon>
        <taxon>Magnoliopsida</taxon>
        <taxon>Liliopsida</taxon>
        <taxon>Poales</taxon>
        <taxon>Poaceae</taxon>
        <taxon>BOP clade</taxon>
        <taxon>Pooideae</taxon>
        <taxon>Stipodae</taxon>
        <taxon>Brachypodieae</taxon>
        <taxon>Brachypodium</taxon>
    </lineage>
</organism>
<dbReference type="GO" id="GO:0009736">
    <property type="term" value="P:cytokinin-activated signaling pathway"/>
    <property type="evidence" value="ECO:0007669"/>
    <property type="project" value="InterPro"/>
</dbReference>
<dbReference type="OrthoDB" id="60033at2759"/>
<dbReference type="InterPro" id="IPR001789">
    <property type="entry name" value="Sig_transdc_resp-reg_receiver"/>
</dbReference>
<accession>A0A0Q3K8R4</accession>
<evidence type="ECO:0000256" key="3">
    <source>
        <dbReference type="SAM" id="MobiDB-lite"/>
    </source>
</evidence>
<reference evidence="5" key="2">
    <citation type="submission" date="2017-06" db="EMBL/GenBank/DDBJ databases">
        <title>WGS assembly of Brachypodium distachyon.</title>
        <authorList>
            <consortium name="The International Brachypodium Initiative"/>
            <person name="Lucas S."/>
            <person name="Harmon-Smith M."/>
            <person name="Lail K."/>
            <person name="Tice H."/>
            <person name="Grimwood J."/>
            <person name="Bruce D."/>
            <person name="Barry K."/>
            <person name="Shu S."/>
            <person name="Lindquist E."/>
            <person name="Wang M."/>
            <person name="Pitluck S."/>
            <person name="Vogel J.P."/>
            <person name="Garvin D.F."/>
            <person name="Mockler T.C."/>
            <person name="Schmutz J."/>
            <person name="Rokhsar D."/>
            <person name="Bevan M.W."/>
        </authorList>
    </citation>
    <scope>NUCLEOTIDE SEQUENCE</scope>
    <source>
        <strain evidence="5">Bd21</strain>
    </source>
</reference>
<feature type="domain" description="Response regulatory" evidence="4">
    <location>
        <begin position="12"/>
        <end position="134"/>
    </location>
</feature>